<dbReference type="EC" id="2.7.7.65" evidence="1"/>
<accession>A0A5C5XE95</accession>
<evidence type="ECO:0000313" key="6">
    <source>
        <dbReference type="Proteomes" id="UP000316095"/>
    </source>
</evidence>
<dbReference type="InterPro" id="IPR000160">
    <property type="entry name" value="GGDEF_dom"/>
</dbReference>
<dbReference type="InterPro" id="IPR029787">
    <property type="entry name" value="Nucleotide_cyclase"/>
</dbReference>
<dbReference type="PANTHER" id="PTHR45138:SF9">
    <property type="entry name" value="DIGUANYLATE CYCLASE DGCM-RELATED"/>
    <property type="match status" value="1"/>
</dbReference>
<dbReference type="SUPFAM" id="SSF55073">
    <property type="entry name" value="Nucleotide cyclase"/>
    <property type="match status" value="1"/>
</dbReference>
<protein>
    <recommendedName>
        <fullName evidence="1">diguanylate cyclase</fullName>
        <ecNumber evidence="1">2.7.7.65</ecNumber>
    </recommendedName>
</protein>
<dbReference type="InterPro" id="IPR008984">
    <property type="entry name" value="SMAD_FHA_dom_sf"/>
</dbReference>
<evidence type="ECO:0000259" key="4">
    <source>
        <dbReference type="PROSITE" id="PS50887"/>
    </source>
</evidence>
<dbReference type="SMART" id="SM00267">
    <property type="entry name" value="GGDEF"/>
    <property type="match status" value="1"/>
</dbReference>
<dbReference type="CDD" id="cd01949">
    <property type="entry name" value="GGDEF"/>
    <property type="match status" value="1"/>
</dbReference>
<feature type="domain" description="FHA" evidence="3">
    <location>
        <begin position="46"/>
        <end position="95"/>
    </location>
</feature>
<dbReference type="Gene3D" id="3.30.70.270">
    <property type="match status" value="1"/>
</dbReference>
<dbReference type="Gene3D" id="2.60.200.20">
    <property type="match status" value="1"/>
</dbReference>
<dbReference type="GO" id="GO:0052621">
    <property type="term" value="F:diguanylate cyclase activity"/>
    <property type="evidence" value="ECO:0007669"/>
    <property type="project" value="UniProtKB-EC"/>
</dbReference>
<dbReference type="GO" id="GO:1902201">
    <property type="term" value="P:negative regulation of bacterial-type flagellum-dependent cell motility"/>
    <property type="evidence" value="ECO:0007669"/>
    <property type="project" value="TreeGrafter"/>
</dbReference>
<dbReference type="PROSITE" id="PS50006">
    <property type="entry name" value="FHA_DOMAIN"/>
    <property type="match status" value="1"/>
</dbReference>
<dbReference type="EMBL" id="SJPG01000001">
    <property type="protein sequence ID" value="TWT60445.1"/>
    <property type="molecule type" value="Genomic_DNA"/>
</dbReference>
<gene>
    <name evidence="5" type="primary">dosC</name>
    <name evidence="5" type="ORF">Pan54_11590</name>
</gene>
<feature type="domain" description="GGDEF" evidence="4">
    <location>
        <begin position="163"/>
        <end position="297"/>
    </location>
</feature>
<evidence type="ECO:0000259" key="3">
    <source>
        <dbReference type="PROSITE" id="PS50006"/>
    </source>
</evidence>
<organism evidence="5 6">
    <name type="scientific">Rubinisphaera italica</name>
    <dbReference type="NCBI Taxonomy" id="2527969"/>
    <lineage>
        <taxon>Bacteria</taxon>
        <taxon>Pseudomonadati</taxon>
        <taxon>Planctomycetota</taxon>
        <taxon>Planctomycetia</taxon>
        <taxon>Planctomycetales</taxon>
        <taxon>Planctomycetaceae</taxon>
        <taxon>Rubinisphaera</taxon>
    </lineage>
</organism>
<dbReference type="PANTHER" id="PTHR45138">
    <property type="entry name" value="REGULATORY COMPONENTS OF SENSORY TRANSDUCTION SYSTEM"/>
    <property type="match status" value="1"/>
</dbReference>
<dbReference type="Pfam" id="PF00990">
    <property type="entry name" value="GGDEF"/>
    <property type="match status" value="1"/>
</dbReference>
<dbReference type="Proteomes" id="UP000316095">
    <property type="component" value="Unassembled WGS sequence"/>
</dbReference>
<dbReference type="InterPro" id="IPR000253">
    <property type="entry name" value="FHA_dom"/>
</dbReference>
<dbReference type="InterPro" id="IPR050469">
    <property type="entry name" value="Diguanylate_Cyclase"/>
</dbReference>
<dbReference type="PROSITE" id="PS50887">
    <property type="entry name" value="GGDEF"/>
    <property type="match status" value="1"/>
</dbReference>
<keyword evidence="6" id="KW-1185">Reference proteome</keyword>
<sequence>MTNIWQATVSSKNNTSVPKSNGPGKLLQIHPVQINTGLIDIPESGLKIGRGNTAELILHDDSISREHASISFQNGTCYLQDLGSTNGTFLNGVDVEKADIRPGDRISVGSYIFKLLSNDETEAQYYEAVYDMMTQDGLTRATNKRAFLDILKRETLRSINTNRPLSLIMFDIDHFKSINDTYGHLAGDQVLREVSQRIRSVIESHVTFARYGGEEFALLIPELNIEQIATIAERCRAVISETKFDCESDTITVSISLGVSNMQSLSQDTLQPDTDLIAIADAKLYRSKNEGRNRVTI</sequence>
<proteinExistence type="predicted"/>
<dbReference type="Pfam" id="PF00498">
    <property type="entry name" value="FHA"/>
    <property type="match status" value="1"/>
</dbReference>
<dbReference type="RefSeq" id="WP_146502571.1">
    <property type="nucleotide sequence ID" value="NZ_SJPG01000001.1"/>
</dbReference>
<dbReference type="OrthoDB" id="244535at2"/>
<evidence type="ECO:0000256" key="2">
    <source>
        <dbReference type="ARBA" id="ARBA00034247"/>
    </source>
</evidence>
<comment type="catalytic activity">
    <reaction evidence="2">
        <text>2 GTP = 3',3'-c-di-GMP + 2 diphosphate</text>
        <dbReference type="Rhea" id="RHEA:24898"/>
        <dbReference type="ChEBI" id="CHEBI:33019"/>
        <dbReference type="ChEBI" id="CHEBI:37565"/>
        <dbReference type="ChEBI" id="CHEBI:58805"/>
        <dbReference type="EC" id="2.7.7.65"/>
    </reaction>
</comment>
<dbReference type="SUPFAM" id="SSF49879">
    <property type="entry name" value="SMAD/FHA domain"/>
    <property type="match status" value="1"/>
</dbReference>
<dbReference type="NCBIfam" id="TIGR00254">
    <property type="entry name" value="GGDEF"/>
    <property type="match status" value="1"/>
</dbReference>
<keyword evidence="5" id="KW-0808">Transferase</keyword>
<dbReference type="GO" id="GO:0005886">
    <property type="term" value="C:plasma membrane"/>
    <property type="evidence" value="ECO:0007669"/>
    <property type="project" value="TreeGrafter"/>
</dbReference>
<dbReference type="GO" id="GO:0043709">
    <property type="term" value="P:cell adhesion involved in single-species biofilm formation"/>
    <property type="evidence" value="ECO:0007669"/>
    <property type="project" value="TreeGrafter"/>
</dbReference>
<dbReference type="InterPro" id="IPR043128">
    <property type="entry name" value="Rev_trsase/Diguanyl_cyclase"/>
</dbReference>
<dbReference type="SMART" id="SM00240">
    <property type="entry name" value="FHA"/>
    <property type="match status" value="1"/>
</dbReference>
<evidence type="ECO:0000313" key="5">
    <source>
        <dbReference type="EMBL" id="TWT60445.1"/>
    </source>
</evidence>
<dbReference type="FunFam" id="3.30.70.270:FF:000001">
    <property type="entry name" value="Diguanylate cyclase domain protein"/>
    <property type="match status" value="1"/>
</dbReference>
<dbReference type="AlphaFoldDB" id="A0A5C5XE95"/>
<dbReference type="CDD" id="cd00060">
    <property type="entry name" value="FHA"/>
    <property type="match status" value="1"/>
</dbReference>
<keyword evidence="5" id="KW-0548">Nucleotidyltransferase</keyword>
<evidence type="ECO:0000256" key="1">
    <source>
        <dbReference type="ARBA" id="ARBA00012528"/>
    </source>
</evidence>
<name>A0A5C5XE95_9PLAN</name>
<comment type="caution">
    <text evidence="5">The sequence shown here is derived from an EMBL/GenBank/DDBJ whole genome shotgun (WGS) entry which is preliminary data.</text>
</comment>
<reference evidence="5 6" key="1">
    <citation type="submission" date="2019-02" db="EMBL/GenBank/DDBJ databases">
        <title>Deep-cultivation of Planctomycetes and their phenomic and genomic characterization uncovers novel biology.</title>
        <authorList>
            <person name="Wiegand S."/>
            <person name="Jogler M."/>
            <person name="Boedeker C."/>
            <person name="Pinto D."/>
            <person name="Vollmers J."/>
            <person name="Rivas-Marin E."/>
            <person name="Kohn T."/>
            <person name="Peeters S.H."/>
            <person name="Heuer A."/>
            <person name="Rast P."/>
            <person name="Oberbeckmann S."/>
            <person name="Bunk B."/>
            <person name="Jeske O."/>
            <person name="Meyerdierks A."/>
            <person name="Storesund J.E."/>
            <person name="Kallscheuer N."/>
            <person name="Luecker S."/>
            <person name="Lage O.M."/>
            <person name="Pohl T."/>
            <person name="Merkel B.J."/>
            <person name="Hornburger P."/>
            <person name="Mueller R.-W."/>
            <person name="Bruemmer F."/>
            <person name="Labrenz M."/>
            <person name="Spormann A.M."/>
            <person name="Op Den Camp H."/>
            <person name="Overmann J."/>
            <person name="Amann R."/>
            <person name="Jetten M.S.M."/>
            <person name="Mascher T."/>
            <person name="Medema M.H."/>
            <person name="Devos D.P."/>
            <person name="Kaster A.-K."/>
            <person name="Ovreas L."/>
            <person name="Rohde M."/>
            <person name="Galperin M.Y."/>
            <person name="Jogler C."/>
        </authorList>
    </citation>
    <scope>NUCLEOTIDE SEQUENCE [LARGE SCALE GENOMIC DNA]</scope>
    <source>
        <strain evidence="5 6">Pan54</strain>
    </source>
</reference>